<evidence type="ECO:0000313" key="3">
    <source>
        <dbReference type="Proteomes" id="UP001456524"/>
    </source>
</evidence>
<evidence type="ECO:0000313" key="2">
    <source>
        <dbReference type="EMBL" id="KAK8154806.1"/>
    </source>
</evidence>
<evidence type="ECO:0008006" key="4">
    <source>
        <dbReference type="Google" id="ProtNLM"/>
    </source>
</evidence>
<evidence type="ECO:0000256" key="1">
    <source>
        <dbReference type="SAM" id="MobiDB-lite"/>
    </source>
</evidence>
<reference evidence="2 3" key="1">
    <citation type="journal article" date="2022" name="G3 (Bethesda)">
        <title>Enemy or ally: a genomic approach to elucidate the lifestyle of Phyllosticta citrichinaensis.</title>
        <authorList>
            <person name="Buijs V.A."/>
            <person name="Groenewald J.Z."/>
            <person name="Haridas S."/>
            <person name="LaButti K.M."/>
            <person name="Lipzen A."/>
            <person name="Martin F.M."/>
            <person name="Barry K."/>
            <person name="Grigoriev I.V."/>
            <person name="Crous P.W."/>
            <person name="Seidl M.F."/>
        </authorList>
    </citation>
    <scope>NUCLEOTIDE SEQUENCE [LARGE SCALE GENOMIC DNA]</scope>
    <source>
        <strain evidence="2 3">CBS 129764</strain>
    </source>
</reference>
<accession>A0ABR1XHJ3</accession>
<feature type="compositionally biased region" description="Basic residues" evidence="1">
    <location>
        <begin position="176"/>
        <end position="193"/>
    </location>
</feature>
<proteinExistence type="predicted"/>
<gene>
    <name evidence="2" type="ORF">IWX90DRAFT_66272</name>
</gene>
<dbReference type="Proteomes" id="UP001456524">
    <property type="component" value="Unassembled WGS sequence"/>
</dbReference>
<feature type="region of interest" description="Disordered" evidence="1">
    <location>
        <begin position="160"/>
        <end position="217"/>
    </location>
</feature>
<name>A0ABR1XHJ3_9PEZI</name>
<protein>
    <recommendedName>
        <fullName evidence="4">Ig-like domain-containing protein</fullName>
    </recommendedName>
</protein>
<organism evidence="2 3">
    <name type="scientific">Phyllosticta citrichinensis</name>
    <dbReference type="NCBI Taxonomy" id="1130410"/>
    <lineage>
        <taxon>Eukaryota</taxon>
        <taxon>Fungi</taxon>
        <taxon>Dikarya</taxon>
        <taxon>Ascomycota</taxon>
        <taxon>Pezizomycotina</taxon>
        <taxon>Dothideomycetes</taxon>
        <taxon>Dothideomycetes incertae sedis</taxon>
        <taxon>Botryosphaeriales</taxon>
        <taxon>Phyllostictaceae</taxon>
        <taxon>Phyllosticta</taxon>
    </lineage>
</organism>
<sequence>MHGEAALLRAVEMRQAAIHRQKRPKPVRHHVTAEERLKGNSTAQLCTFAFLAQYRASAEASNGFTGTKVAVPCSNAGGGQNMVMVWRWCRDNRRLSRVRLLRVSRGQRGRHLVVSDFLVSSSEYWCRETTAPDVTSKAWTRKKRQSRWSWNTSFASAIDEAKNSQRPLPSHTHGQTSRRKNVRTHTCPRKPPRQRQGQGRQARRLHRPNRMEGERGSTDMRVHLGTRMTVAVREGSGRLSERSRGFSESRARSRRVVFLSPRRVCRPGLCATRLHRSLIGARRVALPRTCI</sequence>
<feature type="compositionally biased region" description="Polar residues" evidence="1">
    <location>
        <begin position="164"/>
        <end position="175"/>
    </location>
</feature>
<dbReference type="EMBL" id="JBBWUH010000011">
    <property type="protein sequence ID" value="KAK8154806.1"/>
    <property type="molecule type" value="Genomic_DNA"/>
</dbReference>
<comment type="caution">
    <text evidence="2">The sequence shown here is derived from an EMBL/GenBank/DDBJ whole genome shotgun (WGS) entry which is preliminary data.</text>
</comment>
<keyword evidence="3" id="KW-1185">Reference proteome</keyword>